<dbReference type="CDD" id="cd03017">
    <property type="entry name" value="PRX_BCP"/>
    <property type="match status" value="1"/>
</dbReference>
<dbReference type="GO" id="GO:0008379">
    <property type="term" value="F:thioredoxin peroxidase activity"/>
    <property type="evidence" value="ECO:0007669"/>
    <property type="project" value="TreeGrafter"/>
</dbReference>
<evidence type="ECO:0000313" key="15">
    <source>
        <dbReference type="Proteomes" id="UP001431776"/>
    </source>
</evidence>
<keyword evidence="5" id="KW-0049">Antioxidant</keyword>
<comment type="caution">
    <text evidence="14">The sequence shown here is derived from an EMBL/GenBank/DDBJ whole genome shotgun (WGS) entry which is preliminary data.</text>
</comment>
<evidence type="ECO:0000256" key="2">
    <source>
        <dbReference type="ARBA" id="ARBA00011245"/>
    </source>
</evidence>
<dbReference type="RefSeq" id="WP_349246118.1">
    <property type="nucleotide sequence ID" value="NZ_JASCXX010000023.1"/>
</dbReference>
<dbReference type="InterPro" id="IPR036249">
    <property type="entry name" value="Thioredoxin-like_sf"/>
</dbReference>
<evidence type="ECO:0000256" key="10">
    <source>
        <dbReference type="ARBA" id="ARBA00038489"/>
    </source>
</evidence>
<proteinExistence type="inferred from homology"/>
<evidence type="ECO:0000256" key="1">
    <source>
        <dbReference type="ARBA" id="ARBA00003330"/>
    </source>
</evidence>
<evidence type="ECO:0000256" key="5">
    <source>
        <dbReference type="ARBA" id="ARBA00022862"/>
    </source>
</evidence>
<dbReference type="GO" id="GO:0045454">
    <property type="term" value="P:cell redox homeostasis"/>
    <property type="evidence" value="ECO:0007669"/>
    <property type="project" value="TreeGrafter"/>
</dbReference>
<dbReference type="Pfam" id="PF00578">
    <property type="entry name" value="AhpC-TSA"/>
    <property type="match status" value="1"/>
</dbReference>
<comment type="subunit">
    <text evidence="2">Monomer.</text>
</comment>
<evidence type="ECO:0000256" key="9">
    <source>
        <dbReference type="ARBA" id="ARBA00032824"/>
    </source>
</evidence>
<dbReference type="InterPro" id="IPR013766">
    <property type="entry name" value="Thioredoxin_domain"/>
</dbReference>
<dbReference type="NCBIfam" id="NF006960">
    <property type="entry name" value="PRK09437.1"/>
    <property type="match status" value="1"/>
</dbReference>
<keyword evidence="4 14" id="KW-0575">Peroxidase</keyword>
<dbReference type="Gene3D" id="3.40.30.10">
    <property type="entry name" value="Glutaredoxin"/>
    <property type="match status" value="1"/>
</dbReference>
<keyword evidence="15" id="KW-1185">Reference proteome</keyword>
<feature type="domain" description="Thioredoxin" evidence="13">
    <location>
        <begin position="4"/>
        <end position="153"/>
    </location>
</feature>
<evidence type="ECO:0000259" key="13">
    <source>
        <dbReference type="PROSITE" id="PS51352"/>
    </source>
</evidence>
<keyword evidence="8" id="KW-0676">Redox-active center</keyword>
<gene>
    <name evidence="14" type="primary">bcp</name>
    <name evidence="14" type="ORF">QJ522_16745</name>
</gene>
<dbReference type="InterPro" id="IPR000866">
    <property type="entry name" value="AhpC/TSA"/>
</dbReference>
<accession>A0AAW6U488</accession>
<evidence type="ECO:0000256" key="6">
    <source>
        <dbReference type="ARBA" id="ARBA00023002"/>
    </source>
</evidence>
<sequence>MAQLKAGDRAPAFTLKDQDGREVSLADFKARKLLLYFYPKADTPGCTTQACSVRDAMEELAEAGAVAVGISPDQPARQKKFDDTYGLGFPLLSDPDHAVAQAYGAWGEKSMYGKTYQGIIRSSFLIDETGRILQASYKVKPQDTVPNARRTLG</sequence>
<dbReference type="GO" id="GO:0005737">
    <property type="term" value="C:cytoplasm"/>
    <property type="evidence" value="ECO:0007669"/>
    <property type="project" value="TreeGrafter"/>
</dbReference>
<evidence type="ECO:0000256" key="4">
    <source>
        <dbReference type="ARBA" id="ARBA00022559"/>
    </source>
</evidence>
<reference evidence="14" key="1">
    <citation type="submission" date="2023-05" db="EMBL/GenBank/DDBJ databases">
        <title>Anaerotaeda fermentans gen. nov., sp. nov., a novel anaerobic planctomycete of the new family within the order Sedimentisphaerales isolated from Taman Peninsula, Russia.</title>
        <authorList>
            <person name="Khomyakova M.A."/>
            <person name="Merkel A.Y."/>
            <person name="Slobodkin A.I."/>
        </authorList>
    </citation>
    <scope>NUCLEOTIDE SEQUENCE</scope>
    <source>
        <strain evidence="14">M17dextr</strain>
    </source>
</reference>
<keyword evidence="7" id="KW-1015">Disulfide bond</keyword>
<evidence type="ECO:0000256" key="12">
    <source>
        <dbReference type="ARBA" id="ARBA00049091"/>
    </source>
</evidence>
<protein>
    <recommendedName>
        <fullName evidence="3">thioredoxin-dependent peroxiredoxin</fullName>
        <ecNumber evidence="3">1.11.1.24</ecNumber>
    </recommendedName>
    <alternativeName>
        <fullName evidence="9">Thioredoxin peroxidase</fullName>
    </alternativeName>
    <alternativeName>
        <fullName evidence="11">Thioredoxin-dependent peroxiredoxin Bcp</fullName>
    </alternativeName>
</protein>
<evidence type="ECO:0000256" key="11">
    <source>
        <dbReference type="ARBA" id="ARBA00042639"/>
    </source>
</evidence>
<dbReference type="FunFam" id="3.40.30.10:FF:000007">
    <property type="entry name" value="Thioredoxin-dependent thiol peroxidase"/>
    <property type="match status" value="1"/>
</dbReference>
<comment type="function">
    <text evidence="1">Thiol-specific peroxidase that catalyzes the reduction of hydrogen peroxide and organic hydroperoxides to water and alcohols, respectively. Plays a role in cell protection against oxidative stress by detoxifying peroxides and as sensor of hydrogen peroxide-mediated signaling events.</text>
</comment>
<dbReference type="EMBL" id="JASCXX010000023">
    <property type="protein sequence ID" value="MDI6450709.1"/>
    <property type="molecule type" value="Genomic_DNA"/>
</dbReference>
<dbReference type="PANTHER" id="PTHR42801">
    <property type="entry name" value="THIOREDOXIN-DEPENDENT PEROXIDE REDUCTASE"/>
    <property type="match status" value="1"/>
</dbReference>
<organism evidence="14 15">
    <name type="scientific">Anaerobaca lacustris</name>
    <dbReference type="NCBI Taxonomy" id="3044600"/>
    <lineage>
        <taxon>Bacteria</taxon>
        <taxon>Pseudomonadati</taxon>
        <taxon>Planctomycetota</taxon>
        <taxon>Phycisphaerae</taxon>
        <taxon>Sedimentisphaerales</taxon>
        <taxon>Anaerobacaceae</taxon>
        <taxon>Anaerobaca</taxon>
    </lineage>
</organism>
<dbReference type="AlphaFoldDB" id="A0AAW6U488"/>
<name>A0AAW6U488_9BACT</name>
<keyword evidence="6 14" id="KW-0560">Oxidoreductase</keyword>
<evidence type="ECO:0000256" key="8">
    <source>
        <dbReference type="ARBA" id="ARBA00023284"/>
    </source>
</evidence>
<comment type="similarity">
    <text evidence="10">Belongs to the peroxiredoxin family. BCP/PrxQ subfamily.</text>
</comment>
<dbReference type="SUPFAM" id="SSF52833">
    <property type="entry name" value="Thioredoxin-like"/>
    <property type="match status" value="1"/>
</dbReference>
<evidence type="ECO:0000256" key="3">
    <source>
        <dbReference type="ARBA" id="ARBA00013017"/>
    </source>
</evidence>
<evidence type="ECO:0000313" key="14">
    <source>
        <dbReference type="EMBL" id="MDI6450709.1"/>
    </source>
</evidence>
<dbReference type="Proteomes" id="UP001431776">
    <property type="component" value="Unassembled WGS sequence"/>
</dbReference>
<dbReference type="InterPro" id="IPR050924">
    <property type="entry name" value="Peroxiredoxin_BCP/PrxQ"/>
</dbReference>
<dbReference type="GO" id="GO:0034599">
    <property type="term" value="P:cellular response to oxidative stress"/>
    <property type="evidence" value="ECO:0007669"/>
    <property type="project" value="TreeGrafter"/>
</dbReference>
<evidence type="ECO:0000256" key="7">
    <source>
        <dbReference type="ARBA" id="ARBA00023157"/>
    </source>
</evidence>
<comment type="catalytic activity">
    <reaction evidence="12">
        <text>a hydroperoxide + [thioredoxin]-dithiol = an alcohol + [thioredoxin]-disulfide + H2O</text>
        <dbReference type="Rhea" id="RHEA:62620"/>
        <dbReference type="Rhea" id="RHEA-COMP:10698"/>
        <dbReference type="Rhea" id="RHEA-COMP:10700"/>
        <dbReference type="ChEBI" id="CHEBI:15377"/>
        <dbReference type="ChEBI" id="CHEBI:29950"/>
        <dbReference type="ChEBI" id="CHEBI:30879"/>
        <dbReference type="ChEBI" id="CHEBI:35924"/>
        <dbReference type="ChEBI" id="CHEBI:50058"/>
        <dbReference type="EC" id="1.11.1.24"/>
    </reaction>
</comment>
<dbReference type="PROSITE" id="PS51352">
    <property type="entry name" value="THIOREDOXIN_2"/>
    <property type="match status" value="1"/>
</dbReference>
<dbReference type="PANTHER" id="PTHR42801:SF4">
    <property type="entry name" value="AHPC_TSA FAMILY PROTEIN"/>
    <property type="match status" value="1"/>
</dbReference>
<dbReference type="EC" id="1.11.1.24" evidence="3"/>